<dbReference type="EnsemblPlants" id="ORGLA05G0097800.1">
    <property type="protein sequence ID" value="ORGLA05G0097800.1"/>
    <property type="gene ID" value="ORGLA05G0097800"/>
</dbReference>
<dbReference type="HOGENOM" id="CLU_1963050_0_0_1"/>
<feature type="compositionally biased region" description="Low complexity" evidence="1">
    <location>
        <begin position="71"/>
        <end position="84"/>
    </location>
</feature>
<evidence type="ECO:0000256" key="1">
    <source>
        <dbReference type="SAM" id="MobiDB-lite"/>
    </source>
</evidence>
<evidence type="ECO:0000313" key="2">
    <source>
        <dbReference type="EnsemblPlants" id="ORGLA05G0097800.1"/>
    </source>
</evidence>
<accession>I1PUD0</accession>
<name>I1PUD0_ORYGL</name>
<proteinExistence type="predicted"/>
<feature type="compositionally biased region" description="Basic residues" evidence="1">
    <location>
        <begin position="119"/>
        <end position="128"/>
    </location>
</feature>
<dbReference type="Gramene" id="ORGLA05G0097800.1">
    <property type="protein sequence ID" value="ORGLA05G0097800.1"/>
    <property type="gene ID" value="ORGLA05G0097800"/>
</dbReference>
<organism evidence="2 3">
    <name type="scientific">Oryza glaberrima</name>
    <name type="common">African rice</name>
    <dbReference type="NCBI Taxonomy" id="4538"/>
    <lineage>
        <taxon>Eukaryota</taxon>
        <taxon>Viridiplantae</taxon>
        <taxon>Streptophyta</taxon>
        <taxon>Embryophyta</taxon>
        <taxon>Tracheophyta</taxon>
        <taxon>Spermatophyta</taxon>
        <taxon>Magnoliopsida</taxon>
        <taxon>Liliopsida</taxon>
        <taxon>Poales</taxon>
        <taxon>Poaceae</taxon>
        <taxon>BOP clade</taxon>
        <taxon>Oryzoideae</taxon>
        <taxon>Oryzeae</taxon>
        <taxon>Oryzinae</taxon>
        <taxon>Oryza</taxon>
    </lineage>
</organism>
<feature type="region of interest" description="Disordered" evidence="1">
    <location>
        <begin position="65"/>
        <end position="128"/>
    </location>
</feature>
<sequence>MAKPSRAPDLVAASSWLRAARCSTPAATAPNSHISRRKRPTHPARLLRLTLSSVTAVVVVVGNDGAGAKTGGAAAARGEGPAVGHLLLPYQPSPMRRPSCPDSSTTSSCSAPPSSSPPRSKKLSRCHD</sequence>
<keyword evidence="3" id="KW-1185">Reference proteome</keyword>
<reference evidence="2 3" key="2">
    <citation type="submission" date="2018-04" db="EMBL/GenBank/DDBJ databases">
        <title>OglaRS2 (Oryza glaberrima Reference Sequence Version 2).</title>
        <authorList>
            <person name="Zhang J."/>
            <person name="Kudrna D."/>
            <person name="Lee S."/>
            <person name="Talag J."/>
            <person name="Rajasekar S."/>
            <person name="Wing R.A."/>
        </authorList>
    </citation>
    <scope>NUCLEOTIDE SEQUENCE [LARGE SCALE GENOMIC DNA]</scope>
    <source>
        <strain evidence="2 3">cv. IRGC 96717</strain>
    </source>
</reference>
<reference evidence="2" key="1">
    <citation type="submission" date="2015-06" db="UniProtKB">
        <authorList>
            <consortium name="EnsemblPlants"/>
        </authorList>
    </citation>
    <scope>IDENTIFICATION</scope>
</reference>
<protein>
    <submittedName>
        <fullName evidence="2">Uncharacterized protein</fullName>
    </submittedName>
</protein>
<feature type="region of interest" description="Disordered" evidence="1">
    <location>
        <begin position="23"/>
        <end position="42"/>
    </location>
</feature>
<evidence type="ECO:0000313" key="3">
    <source>
        <dbReference type="Proteomes" id="UP000007306"/>
    </source>
</evidence>
<feature type="compositionally biased region" description="Low complexity" evidence="1">
    <location>
        <begin position="97"/>
        <end position="113"/>
    </location>
</feature>
<dbReference type="AlphaFoldDB" id="I1PUD0"/>
<dbReference type="Proteomes" id="UP000007306">
    <property type="component" value="Chromosome 5"/>
</dbReference>